<gene>
    <name evidence="2" type="ORF">Psi01_35200</name>
</gene>
<dbReference type="InterPro" id="IPR046828">
    <property type="entry name" value="RepSA"/>
</dbReference>
<reference evidence="2 3" key="1">
    <citation type="submission" date="2021-01" db="EMBL/GenBank/DDBJ databases">
        <title>Whole genome shotgun sequence of Planobispora siamensis NBRC 107568.</title>
        <authorList>
            <person name="Komaki H."/>
            <person name="Tamura T."/>
        </authorList>
    </citation>
    <scope>NUCLEOTIDE SEQUENCE [LARGE SCALE GENOMIC DNA]</scope>
    <source>
        <strain evidence="2 3">NBRC 107568</strain>
    </source>
</reference>
<proteinExistence type="predicted"/>
<sequence>MSPYGVLTALAFLGGRAQDSPSATGIPIEDFRNFLSEVADVLRYAKAAEFQTRGLVHFHTLLRLDGCGPDDPEAIVPRRPRPPTRTWPTP</sequence>
<accession>A0A8J3SI57</accession>
<evidence type="ECO:0000256" key="1">
    <source>
        <dbReference type="SAM" id="MobiDB-lite"/>
    </source>
</evidence>
<name>A0A8J3SI57_9ACTN</name>
<keyword evidence="3" id="KW-1185">Reference proteome</keyword>
<dbReference type="AlphaFoldDB" id="A0A8J3SI57"/>
<dbReference type="Pfam" id="PF20199">
    <property type="entry name" value="RepSA"/>
    <property type="match status" value="1"/>
</dbReference>
<feature type="region of interest" description="Disordered" evidence="1">
    <location>
        <begin position="67"/>
        <end position="90"/>
    </location>
</feature>
<protein>
    <submittedName>
        <fullName evidence="2">Uncharacterized protein</fullName>
    </submittedName>
</protein>
<comment type="caution">
    <text evidence="2">The sequence shown here is derived from an EMBL/GenBank/DDBJ whole genome shotgun (WGS) entry which is preliminary data.</text>
</comment>
<evidence type="ECO:0000313" key="2">
    <source>
        <dbReference type="EMBL" id="GIH92890.1"/>
    </source>
</evidence>
<dbReference type="Proteomes" id="UP000619788">
    <property type="component" value="Unassembled WGS sequence"/>
</dbReference>
<evidence type="ECO:0000313" key="3">
    <source>
        <dbReference type="Proteomes" id="UP000619788"/>
    </source>
</evidence>
<organism evidence="2 3">
    <name type="scientific">Planobispora siamensis</name>
    <dbReference type="NCBI Taxonomy" id="936338"/>
    <lineage>
        <taxon>Bacteria</taxon>
        <taxon>Bacillati</taxon>
        <taxon>Actinomycetota</taxon>
        <taxon>Actinomycetes</taxon>
        <taxon>Streptosporangiales</taxon>
        <taxon>Streptosporangiaceae</taxon>
        <taxon>Planobispora</taxon>
    </lineage>
</organism>
<dbReference type="EMBL" id="BOOJ01000029">
    <property type="protein sequence ID" value="GIH92890.1"/>
    <property type="molecule type" value="Genomic_DNA"/>
</dbReference>